<evidence type="ECO:0000256" key="3">
    <source>
        <dbReference type="ARBA" id="ARBA00022454"/>
    </source>
</evidence>
<evidence type="ECO:0000256" key="10">
    <source>
        <dbReference type="SAM" id="MobiDB-lite"/>
    </source>
</evidence>
<evidence type="ECO:0000256" key="4">
    <source>
        <dbReference type="ARBA" id="ARBA00022618"/>
    </source>
</evidence>
<dbReference type="InterPro" id="IPR007128">
    <property type="entry name" value="PMF1/Nnf1"/>
</dbReference>
<evidence type="ECO:0000256" key="9">
    <source>
        <dbReference type="ARBA" id="ARBA00023328"/>
    </source>
</evidence>
<evidence type="ECO:0000256" key="5">
    <source>
        <dbReference type="ARBA" id="ARBA00022776"/>
    </source>
</evidence>
<feature type="region of interest" description="Disordered" evidence="10">
    <location>
        <begin position="141"/>
        <end position="194"/>
    </location>
</feature>
<dbReference type="Gramene" id="OE9A052030T1">
    <property type="protein sequence ID" value="OE9A052030C1"/>
    <property type="gene ID" value="OE9A052030"/>
</dbReference>
<dbReference type="GO" id="GO:0007059">
    <property type="term" value="P:chromosome segregation"/>
    <property type="evidence" value="ECO:0007669"/>
    <property type="project" value="TreeGrafter"/>
</dbReference>
<dbReference type="Proteomes" id="UP000594638">
    <property type="component" value="Unassembled WGS sequence"/>
</dbReference>
<dbReference type="OrthoDB" id="29308at2759"/>
<reference evidence="11 12" key="1">
    <citation type="submission" date="2019-12" db="EMBL/GenBank/DDBJ databases">
        <authorList>
            <person name="Alioto T."/>
            <person name="Alioto T."/>
            <person name="Gomez Garrido J."/>
        </authorList>
    </citation>
    <scope>NUCLEOTIDE SEQUENCE [LARGE SCALE GENOMIC DNA]</scope>
</reference>
<dbReference type="PANTHER" id="PTHR15459">
    <property type="entry name" value="POLYAMINE-MODULATED FACTOR 1"/>
    <property type="match status" value="1"/>
</dbReference>
<keyword evidence="3" id="KW-0158">Chromosome</keyword>
<dbReference type="GO" id="GO:0051301">
    <property type="term" value="P:cell division"/>
    <property type="evidence" value="ECO:0007669"/>
    <property type="project" value="UniProtKB-KW"/>
</dbReference>
<organism evidence="11 12">
    <name type="scientific">Olea europaea subsp. europaea</name>
    <dbReference type="NCBI Taxonomy" id="158383"/>
    <lineage>
        <taxon>Eukaryota</taxon>
        <taxon>Viridiplantae</taxon>
        <taxon>Streptophyta</taxon>
        <taxon>Embryophyta</taxon>
        <taxon>Tracheophyta</taxon>
        <taxon>Spermatophyta</taxon>
        <taxon>Magnoliopsida</taxon>
        <taxon>eudicotyledons</taxon>
        <taxon>Gunneridae</taxon>
        <taxon>Pentapetalae</taxon>
        <taxon>asterids</taxon>
        <taxon>lamiids</taxon>
        <taxon>Lamiales</taxon>
        <taxon>Oleaceae</taxon>
        <taxon>Oleeae</taxon>
        <taxon>Olea</taxon>
    </lineage>
</organism>
<feature type="compositionally biased region" description="Polar residues" evidence="10">
    <location>
        <begin position="180"/>
        <end position="191"/>
    </location>
</feature>
<comment type="subcellular location">
    <subcellularLocation>
        <location evidence="2">Chromosome</location>
        <location evidence="2">Centromere</location>
        <location evidence="2">Kinetochore</location>
    </subcellularLocation>
    <subcellularLocation>
        <location evidence="1">Nucleus</location>
    </subcellularLocation>
</comment>
<comment type="caution">
    <text evidence="11">The sequence shown here is derived from an EMBL/GenBank/DDBJ whole genome shotgun (WGS) entry which is preliminary data.</text>
</comment>
<dbReference type="PANTHER" id="PTHR15459:SF3">
    <property type="entry name" value="POLYAMINE-MODULATED FACTOR 1"/>
    <property type="match status" value="1"/>
</dbReference>
<evidence type="ECO:0000256" key="8">
    <source>
        <dbReference type="ARBA" id="ARBA00023306"/>
    </source>
</evidence>
<evidence type="ECO:0000313" key="11">
    <source>
        <dbReference type="EMBL" id="CAA2978623.1"/>
    </source>
</evidence>
<dbReference type="AlphaFoldDB" id="A0A8S0RIM5"/>
<gene>
    <name evidence="11" type="ORF">OLEA9_A052030</name>
</gene>
<evidence type="ECO:0000256" key="7">
    <source>
        <dbReference type="ARBA" id="ARBA00023242"/>
    </source>
</evidence>
<dbReference type="GO" id="GO:0005634">
    <property type="term" value="C:nucleus"/>
    <property type="evidence" value="ECO:0007669"/>
    <property type="project" value="UniProtKB-SubCell"/>
</dbReference>
<feature type="compositionally biased region" description="Basic and acidic residues" evidence="10">
    <location>
        <begin position="141"/>
        <end position="162"/>
    </location>
</feature>
<accession>A0A8S0RIM5</accession>
<evidence type="ECO:0000256" key="2">
    <source>
        <dbReference type="ARBA" id="ARBA00004629"/>
    </source>
</evidence>
<keyword evidence="6" id="KW-0995">Kinetochore</keyword>
<evidence type="ECO:0000256" key="1">
    <source>
        <dbReference type="ARBA" id="ARBA00004123"/>
    </source>
</evidence>
<keyword evidence="4" id="KW-0132">Cell division</keyword>
<evidence type="ECO:0000313" key="12">
    <source>
        <dbReference type="Proteomes" id="UP000594638"/>
    </source>
</evidence>
<keyword evidence="9" id="KW-0137">Centromere</keyword>
<evidence type="ECO:0000256" key="6">
    <source>
        <dbReference type="ARBA" id="ARBA00022838"/>
    </source>
</evidence>
<keyword evidence="7" id="KW-0539">Nucleus</keyword>
<dbReference type="GO" id="GO:0000444">
    <property type="term" value="C:MIS12/MIND type complex"/>
    <property type="evidence" value="ECO:0007669"/>
    <property type="project" value="InterPro"/>
</dbReference>
<protein>
    <submittedName>
        <fullName evidence="11">Uncharacterized protein</fullName>
    </submittedName>
</protein>
<keyword evidence="8" id="KW-0131">Cell cycle</keyword>
<sequence length="393" mass="43263">MKIYSFEIGAGRKVDMLPECQFLIEELLASHSTYLQQRAYELQAIIGLDARAVENIMLMDANCEDIEIDKNLSFLDAYVEELLEKGAQPYILEDERSEAKIMNLPHTLLEVHQPAKSAITVSSSGSSELKLRLDASSTKSKVHDVSYDSRKQQPEVSSEKQKLAASLLGVESKSDRKQSHSGQKALKTNNHGADKDNLAKAANLLDLGEPTVTTSAPSVDPLRQLEGLLDLTQDASNLSSSGVGVPNAPDLMSLYADMSSSATIAHLTKQPSKGHNIQEYLEKDALEFCRSFASFTAAKHQGLHLLFIQVINSLREDIETVTVLDTVEELVEEHSLDPLLSEKSNVGATAQNLSEAKKNELHCLMWMLRKALAESRSPTHGLMNCTARPHRSL</sequence>
<keyword evidence="12" id="KW-1185">Reference proteome</keyword>
<name>A0A8S0RIM5_OLEEU</name>
<keyword evidence="5" id="KW-0498">Mitosis</keyword>
<dbReference type="EMBL" id="CACTIH010003621">
    <property type="protein sequence ID" value="CAA2978623.1"/>
    <property type="molecule type" value="Genomic_DNA"/>
</dbReference>
<proteinExistence type="predicted"/>